<protein>
    <submittedName>
        <fullName evidence="1">Uncharacterized protein</fullName>
    </submittedName>
</protein>
<dbReference type="EMBL" id="JAWZYT010007050">
    <property type="protein sequence ID" value="KAK4287157.1"/>
    <property type="molecule type" value="Genomic_DNA"/>
</dbReference>
<keyword evidence="2" id="KW-1185">Reference proteome</keyword>
<accession>A0AAE1ND33</accession>
<sequence length="142" mass="15266">MPGLQWKAQGCRGNARVAMEGTGLQMNCQGCNGRHRVADELPGLQWKAQCCSGNTRVAKEGTVLQWKYQGCKGRHSVAGEAPGLPAKELACKDREDGNQIKSTTRAIASGLTGRQEGLLAIPEMCFVSSSIHSCSLHLPCHF</sequence>
<dbReference type="AlphaFoldDB" id="A0AAE1ND33"/>
<name>A0AAE1ND33_9EUCA</name>
<gene>
    <name evidence="1" type="ORF">Pmani_039769</name>
</gene>
<evidence type="ECO:0000313" key="2">
    <source>
        <dbReference type="Proteomes" id="UP001292094"/>
    </source>
</evidence>
<reference evidence="1" key="1">
    <citation type="submission" date="2023-11" db="EMBL/GenBank/DDBJ databases">
        <title>Genome assemblies of two species of porcelain crab, Petrolisthes cinctipes and Petrolisthes manimaculis (Anomura: Porcellanidae).</title>
        <authorList>
            <person name="Angst P."/>
        </authorList>
    </citation>
    <scope>NUCLEOTIDE SEQUENCE</scope>
    <source>
        <strain evidence="1">PB745_02</strain>
        <tissue evidence="1">Gill</tissue>
    </source>
</reference>
<comment type="caution">
    <text evidence="1">The sequence shown here is derived from an EMBL/GenBank/DDBJ whole genome shotgun (WGS) entry which is preliminary data.</text>
</comment>
<proteinExistence type="predicted"/>
<organism evidence="1 2">
    <name type="scientific">Petrolisthes manimaculis</name>
    <dbReference type="NCBI Taxonomy" id="1843537"/>
    <lineage>
        <taxon>Eukaryota</taxon>
        <taxon>Metazoa</taxon>
        <taxon>Ecdysozoa</taxon>
        <taxon>Arthropoda</taxon>
        <taxon>Crustacea</taxon>
        <taxon>Multicrustacea</taxon>
        <taxon>Malacostraca</taxon>
        <taxon>Eumalacostraca</taxon>
        <taxon>Eucarida</taxon>
        <taxon>Decapoda</taxon>
        <taxon>Pleocyemata</taxon>
        <taxon>Anomura</taxon>
        <taxon>Galatheoidea</taxon>
        <taxon>Porcellanidae</taxon>
        <taxon>Petrolisthes</taxon>
    </lineage>
</organism>
<dbReference type="Proteomes" id="UP001292094">
    <property type="component" value="Unassembled WGS sequence"/>
</dbReference>
<evidence type="ECO:0000313" key="1">
    <source>
        <dbReference type="EMBL" id="KAK4287157.1"/>
    </source>
</evidence>